<dbReference type="InterPro" id="IPR003043">
    <property type="entry name" value="Uropor_MeTrfase_CS"/>
</dbReference>
<keyword evidence="3" id="KW-0169">Cobalamin biosynthesis</keyword>
<dbReference type="Proteomes" id="UP000186609">
    <property type="component" value="Chromosome"/>
</dbReference>
<dbReference type="InterPro" id="IPR014776">
    <property type="entry name" value="4pyrrole_Mease_sub2"/>
</dbReference>
<dbReference type="InterPro" id="IPR035996">
    <property type="entry name" value="4pyrrol_Methylase_sf"/>
</dbReference>
<dbReference type="AlphaFoldDB" id="A0A1P8JS32"/>
<dbReference type="Gene3D" id="3.40.1010.10">
    <property type="entry name" value="Cobalt-precorrin-4 Transmethylase, Domain 1"/>
    <property type="match status" value="1"/>
</dbReference>
<keyword evidence="10" id="KW-1185">Reference proteome</keyword>
<dbReference type="GO" id="GO:0009236">
    <property type="term" value="P:cobalamin biosynthetic process"/>
    <property type="evidence" value="ECO:0007669"/>
    <property type="project" value="UniProtKB-UniPathway"/>
</dbReference>
<reference evidence="9 10" key="1">
    <citation type="submission" date="2017-01" db="EMBL/GenBank/DDBJ databases">
        <authorList>
            <person name="Mah S.A."/>
            <person name="Swanson W.J."/>
            <person name="Moy G.W."/>
            <person name="Vacquier V.D."/>
        </authorList>
    </citation>
    <scope>NUCLEOTIDE SEQUENCE [LARGE SCALE GENOMIC DNA]</scope>
    <source>
        <strain evidence="9 10">DCY110</strain>
    </source>
</reference>
<dbReference type="KEGG" id="rhy:RD110_04605"/>
<comment type="similarity">
    <text evidence="2 7">Belongs to the precorrin methyltransferase family.</text>
</comment>
<dbReference type="InterPro" id="IPR000878">
    <property type="entry name" value="4pyrrol_Mease"/>
</dbReference>
<evidence type="ECO:0000256" key="6">
    <source>
        <dbReference type="ARBA" id="ARBA00022691"/>
    </source>
</evidence>
<dbReference type="Pfam" id="PF00590">
    <property type="entry name" value="TP_methylase"/>
    <property type="match status" value="1"/>
</dbReference>
<dbReference type="GO" id="GO:0032259">
    <property type="term" value="P:methylation"/>
    <property type="evidence" value="ECO:0007669"/>
    <property type="project" value="UniProtKB-KW"/>
</dbReference>
<dbReference type="STRING" id="1842727.RD110_04605"/>
<dbReference type="GO" id="GO:0046026">
    <property type="term" value="F:precorrin-4 C11-methyltransferase activity"/>
    <property type="evidence" value="ECO:0007669"/>
    <property type="project" value="InterPro"/>
</dbReference>
<evidence type="ECO:0000256" key="2">
    <source>
        <dbReference type="ARBA" id="ARBA00005879"/>
    </source>
</evidence>
<organism evidence="9 10">
    <name type="scientific">Rhodoferax koreensis</name>
    <dbReference type="NCBI Taxonomy" id="1842727"/>
    <lineage>
        <taxon>Bacteria</taxon>
        <taxon>Pseudomonadati</taxon>
        <taxon>Pseudomonadota</taxon>
        <taxon>Betaproteobacteria</taxon>
        <taxon>Burkholderiales</taxon>
        <taxon>Comamonadaceae</taxon>
        <taxon>Rhodoferax</taxon>
    </lineage>
</organism>
<dbReference type="SUPFAM" id="SSF53790">
    <property type="entry name" value="Tetrapyrrole methylase"/>
    <property type="match status" value="1"/>
</dbReference>
<evidence type="ECO:0000313" key="10">
    <source>
        <dbReference type="Proteomes" id="UP000186609"/>
    </source>
</evidence>
<dbReference type="PROSITE" id="PS00840">
    <property type="entry name" value="SUMT_2"/>
    <property type="match status" value="1"/>
</dbReference>
<keyword evidence="4 7" id="KW-0489">Methyltransferase</keyword>
<dbReference type="InterPro" id="IPR014777">
    <property type="entry name" value="4pyrrole_Mease_sub1"/>
</dbReference>
<keyword evidence="5 7" id="KW-0808">Transferase</keyword>
<dbReference type="PANTHER" id="PTHR45790">
    <property type="entry name" value="SIROHEME SYNTHASE-RELATED"/>
    <property type="match status" value="1"/>
</dbReference>
<dbReference type="RefSeq" id="WP_076197140.1">
    <property type="nucleotide sequence ID" value="NZ_CP019236.1"/>
</dbReference>
<keyword evidence="6" id="KW-0949">S-adenosyl-L-methionine</keyword>
<evidence type="ECO:0000256" key="1">
    <source>
        <dbReference type="ARBA" id="ARBA00004953"/>
    </source>
</evidence>
<dbReference type="EMBL" id="CP019236">
    <property type="protein sequence ID" value="APW36574.1"/>
    <property type="molecule type" value="Genomic_DNA"/>
</dbReference>
<evidence type="ECO:0000256" key="5">
    <source>
        <dbReference type="ARBA" id="ARBA00022679"/>
    </source>
</evidence>
<evidence type="ECO:0000259" key="8">
    <source>
        <dbReference type="Pfam" id="PF00590"/>
    </source>
</evidence>
<sequence>MTVHFIGAGPGAPDLLTLRGRDLIAASPVCLYAGSLVPEGVLAHCPAGARKVNTASLSLAQIMAEMAAAHGRGQDVARLHSGDLSVWSAMGEQLRGLREAGIPYTVTPGVPSFAAAAATLGAELTLPGLAQSVVLTRTSGRASAMPAAESLANFAATGAVLAIHLSIHVLPRVVAELGPHYGMDCPVAVVWRASWPDERVVRAKLATIEAAVGDSMERTALILVGHTLGAEDFAKSRLYAEDYDRRYRPVGTAPRFPEEREGPAA</sequence>
<dbReference type="Gene3D" id="3.30.950.10">
    <property type="entry name" value="Methyltransferase, Cobalt-precorrin-4 Transmethylase, Domain 2"/>
    <property type="match status" value="1"/>
</dbReference>
<dbReference type="CDD" id="cd11641">
    <property type="entry name" value="Precorrin-4_C11-MT"/>
    <property type="match status" value="1"/>
</dbReference>
<dbReference type="InterPro" id="IPR050161">
    <property type="entry name" value="Siro_Cobalamin_biosynth"/>
</dbReference>
<feature type="domain" description="Tetrapyrrole methylase" evidence="8">
    <location>
        <begin position="2"/>
        <end position="208"/>
    </location>
</feature>
<proteinExistence type="inferred from homology"/>
<dbReference type="NCBIfam" id="TIGR01465">
    <property type="entry name" value="cobM_cbiF"/>
    <property type="match status" value="1"/>
</dbReference>
<evidence type="ECO:0000256" key="4">
    <source>
        <dbReference type="ARBA" id="ARBA00022603"/>
    </source>
</evidence>
<dbReference type="OrthoDB" id="9815856at2"/>
<dbReference type="PANTHER" id="PTHR45790:SF4">
    <property type="entry name" value="COBALT-PRECORRIN-4 C(11)-METHYLTRANSFERASE"/>
    <property type="match status" value="1"/>
</dbReference>
<protein>
    <submittedName>
        <fullName evidence="9">Precorrin-4 C(11)-methyltransferase</fullName>
    </submittedName>
</protein>
<dbReference type="InterPro" id="IPR006362">
    <property type="entry name" value="Cbl_synth_CobM/CibF"/>
</dbReference>
<name>A0A1P8JS32_9BURK</name>
<dbReference type="UniPathway" id="UPA00148"/>
<evidence type="ECO:0000256" key="3">
    <source>
        <dbReference type="ARBA" id="ARBA00022573"/>
    </source>
</evidence>
<evidence type="ECO:0000313" key="9">
    <source>
        <dbReference type="EMBL" id="APW36574.1"/>
    </source>
</evidence>
<evidence type="ECO:0000256" key="7">
    <source>
        <dbReference type="RuleBase" id="RU003960"/>
    </source>
</evidence>
<gene>
    <name evidence="9" type="ORF">RD110_04605</name>
</gene>
<accession>A0A1P8JS32</accession>
<dbReference type="PROSITE" id="PS00839">
    <property type="entry name" value="SUMT_1"/>
    <property type="match status" value="1"/>
</dbReference>
<comment type="pathway">
    <text evidence="1">Cofactor biosynthesis; adenosylcobalamin biosynthesis.</text>
</comment>